<protein>
    <recommendedName>
        <fullName evidence="9">Apolipoprotein N-acyltransferase</fullName>
        <shortName evidence="9">ALP N-acyltransferase</shortName>
        <ecNumber evidence="9">2.3.1.269</ecNumber>
    </recommendedName>
</protein>
<feature type="transmembrane region" description="Helical" evidence="9">
    <location>
        <begin position="58"/>
        <end position="80"/>
    </location>
</feature>
<dbReference type="PANTHER" id="PTHR38686:SF1">
    <property type="entry name" value="APOLIPOPROTEIN N-ACYLTRANSFERASE"/>
    <property type="match status" value="1"/>
</dbReference>
<comment type="subcellular location">
    <subcellularLocation>
        <location evidence="1 9">Cell membrane</location>
        <topology evidence="1 9">Multi-pass membrane protein</topology>
    </subcellularLocation>
</comment>
<dbReference type="EC" id="2.3.1.269" evidence="9"/>
<dbReference type="InterPro" id="IPR045378">
    <property type="entry name" value="LNT_N"/>
</dbReference>
<feature type="transmembrane region" description="Helical" evidence="9">
    <location>
        <begin position="121"/>
        <end position="147"/>
    </location>
</feature>
<evidence type="ECO:0000256" key="6">
    <source>
        <dbReference type="ARBA" id="ARBA00022989"/>
    </source>
</evidence>
<comment type="function">
    <text evidence="9">Catalyzes the phospholipid dependent N-acylation of the N-terminal cysteine of apolipoprotein, the last step in lipoprotein maturation.</text>
</comment>
<evidence type="ECO:0000256" key="3">
    <source>
        <dbReference type="ARBA" id="ARBA00022475"/>
    </source>
</evidence>
<keyword evidence="8 9" id="KW-0012">Acyltransferase</keyword>
<comment type="similarity">
    <text evidence="2 9">Belongs to the CN hydrolase family. Apolipoprotein N-acyltransferase subfamily.</text>
</comment>
<dbReference type="HAMAP" id="MF_01148">
    <property type="entry name" value="Lnt"/>
    <property type="match status" value="1"/>
</dbReference>
<evidence type="ECO:0000256" key="5">
    <source>
        <dbReference type="ARBA" id="ARBA00022692"/>
    </source>
</evidence>
<evidence type="ECO:0000256" key="8">
    <source>
        <dbReference type="ARBA" id="ARBA00023315"/>
    </source>
</evidence>
<keyword evidence="12" id="KW-1185">Reference proteome</keyword>
<evidence type="ECO:0000259" key="10">
    <source>
        <dbReference type="PROSITE" id="PS50263"/>
    </source>
</evidence>
<feature type="transmembrane region" description="Helical" evidence="9">
    <location>
        <begin position="86"/>
        <end position="109"/>
    </location>
</feature>
<dbReference type="STRING" id="716816.BST96_11545"/>
<evidence type="ECO:0000256" key="4">
    <source>
        <dbReference type="ARBA" id="ARBA00022679"/>
    </source>
</evidence>
<evidence type="ECO:0000313" key="11">
    <source>
        <dbReference type="EMBL" id="ARN74698.1"/>
    </source>
</evidence>
<evidence type="ECO:0000256" key="9">
    <source>
        <dbReference type="HAMAP-Rule" id="MF_01148"/>
    </source>
</evidence>
<keyword evidence="6 9" id="KW-1133">Transmembrane helix</keyword>
<dbReference type="EMBL" id="CP019343">
    <property type="protein sequence ID" value="ARN74698.1"/>
    <property type="molecule type" value="Genomic_DNA"/>
</dbReference>
<keyword evidence="11" id="KW-0449">Lipoprotein</keyword>
<name>A0A1X9N9D7_9GAMM</name>
<dbReference type="PROSITE" id="PS50263">
    <property type="entry name" value="CN_HYDROLASE"/>
    <property type="match status" value="1"/>
</dbReference>
<reference evidence="11 12" key="1">
    <citation type="submission" date="2016-11" db="EMBL/GenBank/DDBJ databases">
        <title>Trade-off between light-utilization and light-protection in marine flavobacteria.</title>
        <authorList>
            <person name="Kumagai Y."/>
        </authorList>
    </citation>
    <scope>NUCLEOTIDE SEQUENCE [LARGE SCALE GENOMIC DNA]</scope>
    <source>
        <strain evidence="11 12">NBRC 107125</strain>
    </source>
</reference>
<evidence type="ECO:0000256" key="7">
    <source>
        <dbReference type="ARBA" id="ARBA00023136"/>
    </source>
</evidence>
<keyword evidence="7 9" id="KW-0472">Membrane</keyword>
<dbReference type="Proteomes" id="UP000193450">
    <property type="component" value="Chromosome"/>
</dbReference>
<feature type="domain" description="CN hydrolase" evidence="10">
    <location>
        <begin position="225"/>
        <end position="468"/>
    </location>
</feature>
<evidence type="ECO:0000256" key="1">
    <source>
        <dbReference type="ARBA" id="ARBA00004651"/>
    </source>
</evidence>
<sequence>MKSVKQGWSGHLLAMLAGALVTPSLAPFNLWPLGIASTALLVWLLSDLTAKQAAKRGWFYGLGLFGAGTSWVYVSIHVYGYAPAPLAAFLTLIFSAGLGIFTSVTFYCYVRWIRDQASGPLLGFAAIFVIGEWWRSWFLTGFPWLYIGYGHIDTPLAGWAPVGGIYAVGFVVALTGAVISYGLQQKTFIHRHIMMITTLWLGGFLLNSINWTTPADRPPINVAMVQANIPQEVKWRRDQYQATLKRYKQTSATLWAENDIVIWPEAAIPTYYQYAKPFLGLMNDRASQYNASLITGIPSFEEDEAGNQYRYNSIMAFGEGQGHYNKQRLVPFGEYVPLENLLRGLIQFFDMPMSNFSAGAEGQAAIQAGDITLAPFICYEIVYPELVSQWLPDADMLITISNDAWFGGSIGPLQHLEMAQMRALESGRYLLRSTGSGVSAIIDQRGKITVRGEQFTREVIKGEAQVFQGATPFSLSGSWPVLGLCFAIILLPQLVRLKIKS</sequence>
<keyword evidence="5 9" id="KW-0812">Transmembrane</keyword>
<dbReference type="RefSeq" id="WP_240554790.1">
    <property type="nucleotide sequence ID" value="NZ_CP019343.1"/>
</dbReference>
<dbReference type="PANTHER" id="PTHR38686">
    <property type="entry name" value="APOLIPOPROTEIN N-ACYLTRANSFERASE"/>
    <property type="match status" value="1"/>
</dbReference>
<feature type="transmembrane region" description="Helical" evidence="9">
    <location>
        <begin position="29"/>
        <end position="46"/>
    </location>
</feature>
<dbReference type="InterPro" id="IPR036526">
    <property type="entry name" value="C-N_Hydrolase_sf"/>
</dbReference>
<evidence type="ECO:0000256" key="2">
    <source>
        <dbReference type="ARBA" id="ARBA00010065"/>
    </source>
</evidence>
<dbReference type="GO" id="GO:0042158">
    <property type="term" value="P:lipoprotein biosynthetic process"/>
    <property type="evidence" value="ECO:0007669"/>
    <property type="project" value="UniProtKB-UniRule"/>
</dbReference>
<dbReference type="GO" id="GO:0016410">
    <property type="term" value="F:N-acyltransferase activity"/>
    <property type="evidence" value="ECO:0007669"/>
    <property type="project" value="UniProtKB-UniRule"/>
</dbReference>
<keyword evidence="4 9" id="KW-0808">Transferase</keyword>
<dbReference type="NCBIfam" id="TIGR00546">
    <property type="entry name" value="lnt"/>
    <property type="match status" value="1"/>
</dbReference>
<dbReference type="Gene3D" id="3.60.110.10">
    <property type="entry name" value="Carbon-nitrogen hydrolase"/>
    <property type="match status" value="1"/>
</dbReference>
<proteinExistence type="inferred from homology"/>
<dbReference type="Pfam" id="PF20154">
    <property type="entry name" value="LNT_N"/>
    <property type="match status" value="1"/>
</dbReference>
<dbReference type="AlphaFoldDB" id="A0A1X9N9D7"/>
<gene>
    <name evidence="9" type="primary">lnt</name>
    <name evidence="11" type="ORF">BST96_11545</name>
</gene>
<accession>A0A1X9N9D7</accession>
<dbReference type="SUPFAM" id="SSF56317">
    <property type="entry name" value="Carbon-nitrogen hydrolase"/>
    <property type="match status" value="1"/>
</dbReference>
<comment type="catalytic activity">
    <reaction evidence="9">
        <text>N-terminal S-1,2-diacyl-sn-glyceryl-L-cysteinyl-[lipoprotein] + a glycerophospholipid = N-acyl-S-1,2-diacyl-sn-glyceryl-L-cysteinyl-[lipoprotein] + a 2-acyl-sn-glycero-3-phospholipid + H(+)</text>
        <dbReference type="Rhea" id="RHEA:48228"/>
        <dbReference type="Rhea" id="RHEA-COMP:14681"/>
        <dbReference type="Rhea" id="RHEA-COMP:14684"/>
        <dbReference type="ChEBI" id="CHEBI:15378"/>
        <dbReference type="ChEBI" id="CHEBI:136912"/>
        <dbReference type="ChEBI" id="CHEBI:140656"/>
        <dbReference type="ChEBI" id="CHEBI:140657"/>
        <dbReference type="ChEBI" id="CHEBI:140660"/>
        <dbReference type="EC" id="2.3.1.269"/>
    </reaction>
</comment>
<comment type="pathway">
    <text evidence="9">Protein modification; lipoprotein biosynthesis (N-acyl transfer).</text>
</comment>
<feature type="transmembrane region" description="Helical" evidence="9">
    <location>
        <begin position="193"/>
        <end position="211"/>
    </location>
</feature>
<dbReference type="KEGG" id="osg:BST96_11545"/>
<dbReference type="UniPathway" id="UPA00666"/>
<dbReference type="Pfam" id="PF00795">
    <property type="entry name" value="CN_hydrolase"/>
    <property type="match status" value="1"/>
</dbReference>
<dbReference type="InterPro" id="IPR004563">
    <property type="entry name" value="Apolipo_AcylTrfase"/>
</dbReference>
<organism evidence="11 12">
    <name type="scientific">Oceanicoccus sagamiensis</name>
    <dbReference type="NCBI Taxonomy" id="716816"/>
    <lineage>
        <taxon>Bacteria</taxon>
        <taxon>Pseudomonadati</taxon>
        <taxon>Pseudomonadota</taxon>
        <taxon>Gammaproteobacteria</taxon>
        <taxon>Cellvibrionales</taxon>
        <taxon>Spongiibacteraceae</taxon>
        <taxon>Oceanicoccus</taxon>
    </lineage>
</organism>
<evidence type="ECO:0000313" key="12">
    <source>
        <dbReference type="Proteomes" id="UP000193450"/>
    </source>
</evidence>
<dbReference type="CDD" id="cd07571">
    <property type="entry name" value="ALP_N-acyl_transferase"/>
    <property type="match status" value="1"/>
</dbReference>
<dbReference type="InterPro" id="IPR003010">
    <property type="entry name" value="C-N_Hydrolase"/>
</dbReference>
<keyword evidence="3 9" id="KW-1003">Cell membrane</keyword>
<feature type="transmembrane region" description="Helical" evidence="9">
    <location>
        <begin position="159"/>
        <end position="181"/>
    </location>
</feature>
<dbReference type="GO" id="GO:0005886">
    <property type="term" value="C:plasma membrane"/>
    <property type="evidence" value="ECO:0007669"/>
    <property type="project" value="UniProtKB-SubCell"/>
</dbReference>